<accession>A0A5P8KAL4</accession>
<organism evidence="1 2">
    <name type="scientific">Streptomyces phaeolivaceus</name>
    <dbReference type="NCBI Taxonomy" id="2653200"/>
    <lineage>
        <taxon>Bacteria</taxon>
        <taxon>Bacillati</taxon>
        <taxon>Actinomycetota</taxon>
        <taxon>Actinomycetes</taxon>
        <taxon>Kitasatosporales</taxon>
        <taxon>Streptomycetaceae</taxon>
        <taxon>Streptomyces</taxon>
    </lineage>
</organism>
<protein>
    <recommendedName>
        <fullName evidence="3">HEAT repeat domain-containing protein</fullName>
    </recommendedName>
</protein>
<dbReference type="AlphaFoldDB" id="A0A5P8KAL4"/>
<dbReference type="Gene3D" id="1.25.10.10">
    <property type="entry name" value="Leucine-rich Repeat Variant"/>
    <property type="match status" value="1"/>
</dbReference>
<dbReference type="KEGG" id="sphv:F9278_29895"/>
<evidence type="ECO:0000313" key="1">
    <source>
        <dbReference type="EMBL" id="QFQ99667.1"/>
    </source>
</evidence>
<dbReference type="Proteomes" id="UP000327294">
    <property type="component" value="Chromosome"/>
</dbReference>
<reference evidence="1 2" key="1">
    <citation type="submission" date="2019-10" db="EMBL/GenBank/DDBJ databases">
        <title>Streptomyces sp. strain GY16 isolated from leaves of Broussonetia papyrifera.</title>
        <authorList>
            <person name="Mo P."/>
        </authorList>
    </citation>
    <scope>NUCLEOTIDE SEQUENCE [LARGE SCALE GENOMIC DNA]</scope>
    <source>
        <strain evidence="1 2">GY16</strain>
    </source>
</reference>
<gene>
    <name evidence="1" type="ORF">F9278_29895</name>
</gene>
<evidence type="ECO:0008006" key="3">
    <source>
        <dbReference type="Google" id="ProtNLM"/>
    </source>
</evidence>
<keyword evidence="2" id="KW-1185">Reference proteome</keyword>
<dbReference type="SMART" id="SM00567">
    <property type="entry name" value="EZ_HEAT"/>
    <property type="match status" value="5"/>
</dbReference>
<dbReference type="EMBL" id="CP045096">
    <property type="protein sequence ID" value="QFQ99667.1"/>
    <property type="molecule type" value="Genomic_DNA"/>
</dbReference>
<dbReference type="RefSeq" id="WP_152171085.1">
    <property type="nucleotide sequence ID" value="NZ_CP045096.1"/>
</dbReference>
<proteinExistence type="predicted"/>
<dbReference type="InterPro" id="IPR004155">
    <property type="entry name" value="PBS_lyase_HEAT"/>
</dbReference>
<dbReference type="SUPFAM" id="SSF48371">
    <property type="entry name" value="ARM repeat"/>
    <property type="match status" value="1"/>
</dbReference>
<sequence length="259" mass="28035">MTRLLKRVIGIGGVQGCDVIAVQAELGTPIPIPVPVAEAAVSLVSRVARDATRDGWDRVNAARILYPLDDVRGGDLLVALAGDTTVGLDPESLDDEFEDEDFLVDMTDCRLWAAECLAESGDLRGIDLLYELGLDPSLHGHFRQECADRLEHYGDARAADLLMYLARDTAVRAGARVAGAWRLARLEPSRGVALLLDLSQDPGVDRLFAVWALSRLDDTSFADLAELLVALADDPSLPQGDRTQAKQWLDQGCAGFIIT</sequence>
<dbReference type="InterPro" id="IPR011989">
    <property type="entry name" value="ARM-like"/>
</dbReference>
<evidence type="ECO:0000313" key="2">
    <source>
        <dbReference type="Proteomes" id="UP000327294"/>
    </source>
</evidence>
<name>A0A5P8KAL4_9ACTN</name>
<dbReference type="InterPro" id="IPR016024">
    <property type="entry name" value="ARM-type_fold"/>
</dbReference>